<proteinExistence type="inferred from homology"/>
<dbReference type="KEGG" id="cthu:HUR95_10850"/>
<protein>
    <submittedName>
        <fullName evidence="2">Fructosamine kinase family protein</fullName>
    </submittedName>
</protein>
<accession>A0A8X8I8C5</accession>
<dbReference type="EMBL" id="CP082237">
    <property type="protein sequence ID" value="QZT32864.1"/>
    <property type="molecule type" value="Genomic_DNA"/>
</dbReference>
<dbReference type="Gene3D" id="3.90.1200.10">
    <property type="match status" value="1"/>
</dbReference>
<keyword evidence="1" id="KW-0808">Transferase</keyword>
<dbReference type="PANTHER" id="PTHR12149:SF8">
    <property type="entry name" value="PROTEIN-RIBULOSAMINE 3-KINASE"/>
    <property type="match status" value="1"/>
</dbReference>
<dbReference type="Pfam" id="PF03881">
    <property type="entry name" value="Fructosamin_kin"/>
    <property type="match status" value="1"/>
</dbReference>
<evidence type="ECO:0000313" key="2">
    <source>
        <dbReference type="EMBL" id="QZT32864.1"/>
    </source>
</evidence>
<comment type="similarity">
    <text evidence="1">Belongs to the fructosamine kinase family.</text>
</comment>
<evidence type="ECO:0000256" key="1">
    <source>
        <dbReference type="PIRNR" id="PIRNR006221"/>
    </source>
</evidence>
<dbReference type="Gene3D" id="3.30.200.20">
    <property type="entry name" value="Phosphorylase Kinase, domain 1"/>
    <property type="match status" value="1"/>
</dbReference>
<keyword evidence="1 2" id="KW-0418">Kinase</keyword>
<dbReference type="InterPro" id="IPR011009">
    <property type="entry name" value="Kinase-like_dom_sf"/>
</dbReference>
<dbReference type="PANTHER" id="PTHR12149">
    <property type="entry name" value="FRUCTOSAMINE 3 KINASE-RELATED PROTEIN"/>
    <property type="match status" value="1"/>
</dbReference>
<reference evidence="2 3" key="1">
    <citation type="journal article" date="2020" name="Extremophiles">
        <title>Genomic analysis of Caldalkalibacillus thermarum TA2.A1 reveals aerobic alkaliphilic metabolism and evolutionary hallmarks linking alkaliphilic bacteria and plant life.</title>
        <authorList>
            <person name="de Jong S.I."/>
            <person name="van den Broek M.A."/>
            <person name="Merkel A.Y."/>
            <person name="de la Torre Cortes P."/>
            <person name="Kalamorz F."/>
            <person name="Cook G.M."/>
            <person name="van Loosdrecht M.C.M."/>
            <person name="McMillan D.G.G."/>
        </authorList>
    </citation>
    <scope>NUCLEOTIDE SEQUENCE [LARGE SCALE GENOMIC DNA]</scope>
    <source>
        <strain evidence="2 3">TA2.A1</strain>
    </source>
</reference>
<name>A0A8X8I8C5_CALTT</name>
<dbReference type="GO" id="GO:0016301">
    <property type="term" value="F:kinase activity"/>
    <property type="evidence" value="ECO:0007669"/>
    <property type="project" value="UniProtKB-UniRule"/>
</dbReference>
<evidence type="ECO:0000313" key="3">
    <source>
        <dbReference type="Proteomes" id="UP000825179"/>
    </source>
</evidence>
<gene>
    <name evidence="2" type="ORF">HUR95_10850</name>
</gene>
<dbReference type="Proteomes" id="UP000825179">
    <property type="component" value="Chromosome"/>
</dbReference>
<dbReference type="SUPFAM" id="SSF56112">
    <property type="entry name" value="Protein kinase-like (PK-like)"/>
    <property type="match status" value="1"/>
</dbReference>
<organism evidence="2 3">
    <name type="scientific">Caldalkalibacillus thermarum (strain TA2.A1)</name>
    <dbReference type="NCBI Taxonomy" id="986075"/>
    <lineage>
        <taxon>Bacteria</taxon>
        <taxon>Bacillati</taxon>
        <taxon>Bacillota</taxon>
        <taxon>Bacilli</taxon>
        <taxon>Bacillales</taxon>
        <taxon>Bacillaceae</taxon>
        <taxon>Caldalkalibacillus</taxon>
    </lineage>
</organism>
<dbReference type="PIRSF" id="PIRSF006221">
    <property type="entry name" value="Ketosamine-3-kinase"/>
    <property type="match status" value="1"/>
</dbReference>
<keyword evidence="3" id="KW-1185">Reference proteome</keyword>
<sequence>MRHTVKAILHEMGDSSSLIEVQPVHGGDISQAFEVRTEQDYYFVKINRNAAPDIFQKEADGLQQLRQAGALSVPQVYHVSPAGADHGYIVMEWVPREPASDSEARLGRGLAQLHQYTHTHYGLAEDNYIGKLPQPNGWQTSWPRFLREKRLGYQAKLAEEKGRLPAPRKARLEKLLDRLEQWVPDHQQPVMLHGDLWSGNWLAGPNGEPYLIDPAVFYGDREFELAFTELFGGFSPRFYAAYRDVQPLSDYYEDVRPLYQLYYLLVHLNLFGESYGPAVDRILRHYVG</sequence>
<dbReference type="RefSeq" id="WP_222822571.1">
    <property type="nucleotide sequence ID" value="NZ_CP082237.1"/>
</dbReference>
<dbReference type="AlphaFoldDB" id="A0A8X8I8C5"/>
<dbReference type="InterPro" id="IPR016477">
    <property type="entry name" value="Fructo-/Ketosamine-3-kinase"/>
</dbReference>